<evidence type="ECO:0000313" key="3">
    <source>
        <dbReference type="Proteomes" id="UP001472677"/>
    </source>
</evidence>
<keyword evidence="3" id="KW-1185">Reference proteome</keyword>
<evidence type="ECO:0000256" key="1">
    <source>
        <dbReference type="SAM" id="MobiDB-lite"/>
    </source>
</evidence>
<accession>A0ABR2C9F0</accession>
<sequence length="71" mass="7872">MLRCSGELEFVLVGTLRIKYGTSNCVGRPPENVVSMEECSILDRPRSPGAMVLQPASKKDQNFEDPMEVSK</sequence>
<name>A0ABR2C9F0_9ROSI</name>
<comment type="caution">
    <text evidence="2">The sequence shown here is derived from an EMBL/GenBank/DDBJ whole genome shotgun (WGS) entry which is preliminary data.</text>
</comment>
<protein>
    <submittedName>
        <fullName evidence="2">Uncharacterized protein</fullName>
    </submittedName>
</protein>
<organism evidence="2 3">
    <name type="scientific">Hibiscus sabdariffa</name>
    <name type="common">roselle</name>
    <dbReference type="NCBI Taxonomy" id="183260"/>
    <lineage>
        <taxon>Eukaryota</taxon>
        <taxon>Viridiplantae</taxon>
        <taxon>Streptophyta</taxon>
        <taxon>Embryophyta</taxon>
        <taxon>Tracheophyta</taxon>
        <taxon>Spermatophyta</taxon>
        <taxon>Magnoliopsida</taxon>
        <taxon>eudicotyledons</taxon>
        <taxon>Gunneridae</taxon>
        <taxon>Pentapetalae</taxon>
        <taxon>rosids</taxon>
        <taxon>malvids</taxon>
        <taxon>Malvales</taxon>
        <taxon>Malvaceae</taxon>
        <taxon>Malvoideae</taxon>
        <taxon>Hibiscus</taxon>
    </lineage>
</organism>
<evidence type="ECO:0000313" key="2">
    <source>
        <dbReference type="EMBL" id="KAK8516032.1"/>
    </source>
</evidence>
<proteinExistence type="predicted"/>
<reference evidence="2 3" key="1">
    <citation type="journal article" date="2024" name="G3 (Bethesda)">
        <title>Genome assembly of Hibiscus sabdariffa L. provides insights into metabolisms of medicinal natural products.</title>
        <authorList>
            <person name="Kim T."/>
        </authorList>
    </citation>
    <scope>NUCLEOTIDE SEQUENCE [LARGE SCALE GENOMIC DNA]</scope>
    <source>
        <strain evidence="2">TK-2024</strain>
        <tissue evidence="2">Old leaves</tissue>
    </source>
</reference>
<dbReference type="EMBL" id="JBBPBM010000061">
    <property type="protein sequence ID" value="KAK8516032.1"/>
    <property type="molecule type" value="Genomic_DNA"/>
</dbReference>
<dbReference type="Proteomes" id="UP001472677">
    <property type="component" value="Unassembled WGS sequence"/>
</dbReference>
<feature type="compositionally biased region" description="Basic and acidic residues" evidence="1">
    <location>
        <begin position="57"/>
        <end position="71"/>
    </location>
</feature>
<feature type="region of interest" description="Disordered" evidence="1">
    <location>
        <begin position="46"/>
        <end position="71"/>
    </location>
</feature>
<gene>
    <name evidence="2" type="ORF">V6N12_066867</name>
</gene>